<evidence type="ECO:0000256" key="1">
    <source>
        <dbReference type="ARBA" id="ARBA00004117"/>
    </source>
</evidence>
<dbReference type="PANTHER" id="PTHR30435">
    <property type="entry name" value="FLAGELLAR PROTEIN"/>
    <property type="match status" value="1"/>
</dbReference>
<protein>
    <submittedName>
        <fullName evidence="8">Flagellar basal body rod protein FlgG</fullName>
    </submittedName>
</protein>
<accession>A0ABN3ZBA0</accession>
<keyword evidence="8" id="KW-0282">Flagellum</keyword>
<sequence>MLRSLYSGISGMKNFQTKLDVIGNNIANVNTVGFKKSRVTFKDMVSQTIAGGSAAGAQVGGTNSKQIGLGSSTGTIDTIHSTSATQSTGRTLDLAIDGDGYFQIDNGEGTVYTRAGNFYLDNEGKLVTGDGYYVQKLGGGEITIPKDAQNFTIGPDGSVSIVGAGGEKIDGGQIGIVTFANSDGLDKIGNSLYRESSNSGTPSAANIPGDGGTGELKSGFLEMSNVDLTDEFTEMIVAQRGFQSNSKIITTSDEILQELVNLKR</sequence>
<name>A0ABN3ZBA0_BACA1</name>
<evidence type="ECO:0000256" key="2">
    <source>
        <dbReference type="ARBA" id="ARBA00009677"/>
    </source>
</evidence>
<evidence type="ECO:0000256" key="4">
    <source>
        <dbReference type="RuleBase" id="RU362116"/>
    </source>
</evidence>
<dbReference type="InterPro" id="IPR037925">
    <property type="entry name" value="FlgE/F/G-like"/>
</dbReference>
<dbReference type="EMBL" id="CP002207">
    <property type="protein sequence ID" value="ADP32142.1"/>
    <property type="molecule type" value="Genomic_DNA"/>
</dbReference>
<dbReference type="Pfam" id="PF00460">
    <property type="entry name" value="Flg_bb_rod"/>
    <property type="match status" value="1"/>
</dbReference>
<dbReference type="Pfam" id="PF22692">
    <property type="entry name" value="LlgE_F_G_D1"/>
    <property type="match status" value="1"/>
</dbReference>
<keyword evidence="3 4" id="KW-0975">Bacterial flagellum</keyword>
<evidence type="ECO:0000256" key="3">
    <source>
        <dbReference type="ARBA" id="ARBA00023143"/>
    </source>
</evidence>
<feature type="domain" description="Flagellar basal body rod protein N-terminal" evidence="5">
    <location>
        <begin position="5"/>
        <end position="35"/>
    </location>
</feature>
<evidence type="ECO:0000259" key="7">
    <source>
        <dbReference type="Pfam" id="PF22692"/>
    </source>
</evidence>
<evidence type="ECO:0000259" key="5">
    <source>
        <dbReference type="Pfam" id="PF00460"/>
    </source>
</evidence>
<dbReference type="InterPro" id="IPR019776">
    <property type="entry name" value="Flagellar_basal_body_rod_CS"/>
</dbReference>
<dbReference type="InterPro" id="IPR020013">
    <property type="entry name" value="Flagellar_FlgE/F/G"/>
</dbReference>
<dbReference type="InterPro" id="IPR012836">
    <property type="entry name" value="FlgF"/>
</dbReference>
<dbReference type="SUPFAM" id="SSF117143">
    <property type="entry name" value="Flagellar hook protein flgE"/>
    <property type="match status" value="1"/>
</dbReference>
<dbReference type="NCBIfam" id="TIGR02490">
    <property type="entry name" value="flgF"/>
    <property type="match status" value="1"/>
</dbReference>
<keyword evidence="8" id="KW-0969">Cilium</keyword>
<dbReference type="InterPro" id="IPR010930">
    <property type="entry name" value="Flg_bb/hook_C_dom"/>
</dbReference>
<keyword evidence="9" id="KW-1185">Reference proteome</keyword>
<gene>
    <name evidence="8" type="primary">flgG</name>
    <name evidence="8" type="ordered locus">BATR1942_05940</name>
</gene>
<dbReference type="InterPro" id="IPR001444">
    <property type="entry name" value="Flag_bb_rod_N"/>
</dbReference>
<feature type="domain" description="Flagellar hook protein FlgE/F/G-like D1" evidence="7">
    <location>
        <begin position="95"/>
        <end position="160"/>
    </location>
</feature>
<dbReference type="PANTHER" id="PTHR30435:SF1">
    <property type="entry name" value="FLAGELLAR HOOK PROTEIN FLGE"/>
    <property type="match status" value="1"/>
</dbReference>
<dbReference type="Pfam" id="PF06429">
    <property type="entry name" value="Flg_bbr_C"/>
    <property type="match status" value="1"/>
</dbReference>
<keyword evidence="8" id="KW-0966">Cell projection</keyword>
<dbReference type="InterPro" id="IPR053967">
    <property type="entry name" value="LlgE_F_G-like_D1"/>
</dbReference>
<feature type="domain" description="Flagellar basal-body/hook protein C-terminal" evidence="6">
    <location>
        <begin position="218"/>
        <end position="262"/>
    </location>
</feature>
<dbReference type="NCBIfam" id="NF009278">
    <property type="entry name" value="PRK12636.1"/>
    <property type="match status" value="1"/>
</dbReference>
<organism evidence="8 9">
    <name type="scientific">Bacillus atrophaeus (strain 1942)</name>
    <dbReference type="NCBI Taxonomy" id="720555"/>
    <lineage>
        <taxon>Bacteria</taxon>
        <taxon>Bacillati</taxon>
        <taxon>Bacillota</taxon>
        <taxon>Bacilli</taxon>
        <taxon>Bacillales</taxon>
        <taxon>Bacillaceae</taxon>
        <taxon>Bacillus</taxon>
    </lineage>
</organism>
<comment type="subcellular location">
    <subcellularLocation>
        <location evidence="1 4">Bacterial flagellum basal body</location>
    </subcellularLocation>
</comment>
<reference evidence="8 9" key="1">
    <citation type="journal article" date="2011" name="Front. Microbiol.">
        <title>Genomic signatures of strain selection and enhancement in Bacillus atrophaeus var. globigii, a historical biowarfare simulant.</title>
        <authorList>
            <person name="Gibbons H.S."/>
            <person name="Broomall S.M."/>
            <person name="McNew L.A."/>
            <person name="Daligault H."/>
            <person name="Chapman C."/>
            <person name="Bruce D."/>
            <person name="Karavis M."/>
            <person name="Krepps M."/>
            <person name="McGregor P.A."/>
            <person name="Hong C."/>
            <person name="Park K.H."/>
            <person name="Akmal A."/>
            <person name="Feldman A."/>
            <person name="Lin J.S."/>
            <person name="Chang W.E."/>
            <person name="Higgs B.W."/>
            <person name="Demirev P."/>
            <person name="Lindquist J."/>
            <person name="Liem A."/>
            <person name="Fochler E."/>
            <person name="Read T.D."/>
            <person name="Tapia R."/>
            <person name="Johnson S."/>
            <person name="Bishop-Lilly K.A."/>
            <person name="Detter C."/>
            <person name="Han C."/>
            <person name="Sozhamannan S."/>
            <person name="Rosenzweig C.N."/>
            <person name="Skowronski E.W."/>
        </authorList>
    </citation>
    <scope>NUCLEOTIDE SEQUENCE [LARGE SCALE GENOMIC DNA]</scope>
    <source>
        <strain evidence="8 9">1942</strain>
    </source>
</reference>
<dbReference type="NCBIfam" id="TIGR03506">
    <property type="entry name" value="FlgEFG_subfam"/>
    <property type="match status" value="2"/>
</dbReference>
<comment type="similarity">
    <text evidence="2 4">Belongs to the flagella basal body rod proteins family.</text>
</comment>
<proteinExistence type="inferred from homology"/>
<evidence type="ECO:0000313" key="9">
    <source>
        <dbReference type="Proteomes" id="UP000006867"/>
    </source>
</evidence>
<dbReference type="Proteomes" id="UP000006867">
    <property type="component" value="Chromosome"/>
</dbReference>
<dbReference type="PROSITE" id="PS00588">
    <property type="entry name" value="FLAGELLA_BB_ROD"/>
    <property type="match status" value="1"/>
</dbReference>
<dbReference type="RefSeq" id="WP_003328938.1">
    <property type="nucleotide sequence ID" value="NC_014639.1"/>
</dbReference>
<evidence type="ECO:0000313" key="8">
    <source>
        <dbReference type="EMBL" id="ADP32142.1"/>
    </source>
</evidence>
<evidence type="ECO:0000259" key="6">
    <source>
        <dbReference type="Pfam" id="PF06429"/>
    </source>
</evidence>